<name>A0ABR2FE53_9ROSI</name>
<accession>A0ABR2FE53</accession>
<dbReference type="EMBL" id="JBBPBM010000006">
    <property type="protein sequence ID" value="KAK8579197.1"/>
    <property type="molecule type" value="Genomic_DNA"/>
</dbReference>
<dbReference type="Proteomes" id="UP001472677">
    <property type="component" value="Unassembled WGS sequence"/>
</dbReference>
<gene>
    <name evidence="1" type="ORF">V6N12_069526</name>
</gene>
<evidence type="ECO:0000313" key="2">
    <source>
        <dbReference type="Proteomes" id="UP001472677"/>
    </source>
</evidence>
<comment type="caution">
    <text evidence="1">The sequence shown here is derived from an EMBL/GenBank/DDBJ whole genome shotgun (WGS) entry which is preliminary data.</text>
</comment>
<sequence>MGVGMISLCDDYGVCTLCFLCSIGITKQLGGVLKLPEVLNYVGGDFNVVRSFEERDGCSGDCRIMLAFGVFMDNIDSVDSGARWAVGGVSVWMQEELVLVGYLLWFAMLGYKLRQPACEAPGKGHDVSVSCMQLLCRGQDAS</sequence>
<protein>
    <submittedName>
        <fullName evidence="1">Uncharacterized protein</fullName>
    </submittedName>
</protein>
<keyword evidence="2" id="KW-1185">Reference proteome</keyword>
<organism evidence="1 2">
    <name type="scientific">Hibiscus sabdariffa</name>
    <name type="common">roselle</name>
    <dbReference type="NCBI Taxonomy" id="183260"/>
    <lineage>
        <taxon>Eukaryota</taxon>
        <taxon>Viridiplantae</taxon>
        <taxon>Streptophyta</taxon>
        <taxon>Embryophyta</taxon>
        <taxon>Tracheophyta</taxon>
        <taxon>Spermatophyta</taxon>
        <taxon>Magnoliopsida</taxon>
        <taxon>eudicotyledons</taxon>
        <taxon>Gunneridae</taxon>
        <taxon>Pentapetalae</taxon>
        <taxon>rosids</taxon>
        <taxon>malvids</taxon>
        <taxon>Malvales</taxon>
        <taxon>Malvaceae</taxon>
        <taxon>Malvoideae</taxon>
        <taxon>Hibiscus</taxon>
    </lineage>
</organism>
<proteinExistence type="predicted"/>
<reference evidence="1 2" key="1">
    <citation type="journal article" date="2024" name="G3 (Bethesda)">
        <title>Genome assembly of Hibiscus sabdariffa L. provides insights into metabolisms of medicinal natural products.</title>
        <authorList>
            <person name="Kim T."/>
        </authorList>
    </citation>
    <scope>NUCLEOTIDE SEQUENCE [LARGE SCALE GENOMIC DNA]</scope>
    <source>
        <strain evidence="1">TK-2024</strain>
        <tissue evidence="1">Old leaves</tissue>
    </source>
</reference>
<evidence type="ECO:0000313" key="1">
    <source>
        <dbReference type="EMBL" id="KAK8579197.1"/>
    </source>
</evidence>